<dbReference type="EMBL" id="CM047736">
    <property type="protein sequence ID" value="KAJ0051312.1"/>
    <property type="molecule type" value="Genomic_DNA"/>
</dbReference>
<comment type="caution">
    <text evidence="1">The sequence shown here is derived from an EMBL/GenBank/DDBJ whole genome shotgun (WGS) entry which is preliminary data.</text>
</comment>
<proteinExistence type="predicted"/>
<name>A0ACC0ZGG3_9ROSI</name>
<reference evidence="2" key="1">
    <citation type="journal article" date="2023" name="G3 (Bethesda)">
        <title>Genome assembly and association tests identify interacting loci associated with vigor, precocity, and sex in interspecific pistachio rootstocks.</title>
        <authorList>
            <person name="Palmer W."/>
            <person name="Jacygrad E."/>
            <person name="Sagayaradj S."/>
            <person name="Cavanaugh K."/>
            <person name="Han R."/>
            <person name="Bertier L."/>
            <person name="Beede B."/>
            <person name="Kafkas S."/>
            <person name="Golino D."/>
            <person name="Preece J."/>
            <person name="Michelmore R."/>
        </authorList>
    </citation>
    <scope>NUCLEOTIDE SEQUENCE [LARGE SCALE GENOMIC DNA]</scope>
</reference>
<accession>A0ACC0ZGG3</accession>
<keyword evidence="2" id="KW-1185">Reference proteome</keyword>
<evidence type="ECO:0000313" key="2">
    <source>
        <dbReference type="Proteomes" id="UP001163603"/>
    </source>
</evidence>
<protein>
    <submittedName>
        <fullName evidence="1">Uncharacterized protein</fullName>
    </submittedName>
</protein>
<evidence type="ECO:0000313" key="1">
    <source>
        <dbReference type="EMBL" id="KAJ0051312.1"/>
    </source>
</evidence>
<organism evidence="1 2">
    <name type="scientific">Pistacia integerrima</name>
    <dbReference type="NCBI Taxonomy" id="434235"/>
    <lineage>
        <taxon>Eukaryota</taxon>
        <taxon>Viridiplantae</taxon>
        <taxon>Streptophyta</taxon>
        <taxon>Embryophyta</taxon>
        <taxon>Tracheophyta</taxon>
        <taxon>Spermatophyta</taxon>
        <taxon>Magnoliopsida</taxon>
        <taxon>eudicotyledons</taxon>
        <taxon>Gunneridae</taxon>
        <taxon>Pentapetalae</taxon>
        <taxon>rosids</taxon>
        <taxon>malvids</taxon>
        <taxon>Sapindales</taxon>
        <taxon>Anacardiaceae</taxon>
        <taxon>Pistacia</taxon>
    </lineage>
</organism>
<gene>
    <name evidence="1" type="ORF">Pint_01452</name>
</gene>
<dbReference type="Proteomes" id="UP001163603">
    <property type="component" value="Chromosome 1"/>
</dbReference>
<sequence>MPLMPNRIFEIYIFALFNENLKPTILEQNFGLFKPKSDALNCLSIYLKS</sequence>